<organism evidence="2 3">
    <name type="scientific">Kribbella italica</name>
    <dbReference type="NCBI Taxonomy" id="1540520"/>
    <lineage>
        <taxon>Bacteria</taxon>
        <taxon>Bacillati</taxon>
        <taxon>Actinomycetota</taxon>
        <taxon>Actinomycetes</taxon>
        <taxon>Propionibacteriales</taxon>
        <taxon>Kribbellaceae</taxon>
        <taxon>Kribbella</taxon>
    </lineage>
</organism>
<evidence type="ECO:0000313" key="2">
    <source>
        <dbReference type="EMBL" id="MBB5838899.1"/>
    </source>
</evidence>
<feature type="domain" description="DUF559" evidence="1">
    <location>
        <begin position="179"/>
        <end position="277"/>
    </location>
</feature>
<protein>
    <submittedName>
        <fullName evidence="2">Very-short-patch-repair endonuclease</fullName>
    </submittedName>
</protein>
<dbReference type="GO" id="GO:0004519">
    <property type="term" value="F:endonuclease activity"/>
    <property type="evidence" value="ECO:0007669"/>
    <property type="project" value="UniProtKB-KW"/>
</dbReference>
<dbReference type="EMBL" id="JACHMY010000001">
    <property type="protein sequence ID" value="MBB5838899.1"/>
    <property type="molecule type" value="Genomic_DNA"/>
</dbReference>
<keyword evidence="2" id="KW-0540">Nuclease</keyword>
<keyword evidence="2" id="KW-0378">Hydrolase</keyword>
<dbReference type="SUPFAM" id="SSF52980">
    <property type="entry name" value="Restriction endonuclease-like"/>
    <property type="match status" value="1"/>
</dbReference>
<dbReference type="RefSeq" id="WP_184800111.1">
    <property type="nucleotide sequence ID" value="NZ_JACHMY010000001.1"/>
</dbReference>
<proteinExistence type="predicted"/>
<comment type="caution">
    <text evidence="2">The sequence shown here is derived from an EMBL/GenBank/DDBJ whole genome shotgun (WGS) entry which is preliminary data.</text>
</comment>
<reference evidence="2 3" key="1">
    <citation type="submission" date="2020-08" db="EMBL/GenBank/DDBJ databases">
        <title>Sequencing the genomes of 1000 actinobacteria strains.</title>
        <authorList>
            <person name="Klenk H.-P."/>
        </authorList>
    </citation>
    <scope>NUCLEOTIDE SEQUENCE [LARGE SCALE GENOMIC DNA]</scope>
    <source>
        <strain evidence="2 3">DSM 28967</strain>
    </source>
</reference>
<dbReference type="InterPro" id="IPR007569">
    <property type="entry name" value="DUF559"/>
</dbReference>
<sequence>MAEVGEVLARRGGSAGFADLRAVVSARAIRAALTAGTIRRIAKGVYALPEAPPALTAARSQGGAVSHLSAAQHWRLGVLAAPSLPHVTLPIGRQRRRAGLPCVVHWADVPVIDDVTTPIRTVLDCARTLPMNEALTVADSALHLGLVDHDELLDASARLVGPNRRRIQQVVRLADRRAESVLESALRAILIEEGIDGFEPQVPVRDAGFSARLDLGHRQRRIGLEADGFEHHGGRTAFVRDCRRQVNLSLRGWLVLRFSWEDVMYGRDWVVEAVRGALELPPLTNRLPQAA</sequence>
<dbReference type="Pfam" id="PF04480">
    <property type="entry name" value="DUF559"/>
    <property type="match status" value="1"/>
</dbReference>
<dbReference type="AlphaFoldDB" id="A0A7W9JBI3"/>
<keyword evidence="2" id="KW-0255">Endonuclease</keyword>
<evidence type="ECO:0000313" key="3">
    <source>
        <dbReference type="Proteomes" id="UP000549971"/>
    </source>
</evidence>
<evidence type="ECO:0000259" key="1">
    <source>
        <dbReference type="Pfam" id="PF04480"/>
    </source>
</evidence>
<name>A0A7W9JBI3_9ACTN</name>
<dbReference type="Gene3D" id="3.40.960.10">
    <property type="entry name" value="VSR Endonuclease"/>
    <property type="match status" value="1"/>
</dbReference>
<dbReference type="Proteomes" id="UP000549971">
    <property type="component" value="Unassembled WGS sequence"/>
</dbReference>
<dbReference type="InterPro" id="IPR011335">
    <property type="entry name" value="Restrct_endonuc-II-like"/>
</dbReference>
<gene>
    <name evidence="2" type="ORF">HDA39_005633</name>
</gene>
<accession>A0A7W9JBI3</accession>
<keyword evidence="3" id="KW-1185">Reference proteome</keyword>